<gene>
    <name evidence="2" type="ORF">NFG58_11970</name>
</gene>
<dbReference type="AlphaFoldDB" id="A0AAU7KDU9"/>
<proteinExistence type="predicted"/>
<sequence>MPKLEPNLILGRCPHCSVANPNLRVQQHFETTNHAGGNKRAWFLYVCGRCGGVVSASASSPNQEVLEMYPGSRSIDEALPDRPKAYLQQAIESLHAPAGAVMLAASAVDAMLKAKGLLDGSLYKRIEKAAEDHLITPDMARWAHEVRLDANDQRHADHTADLPSEEDAARVIDFASALGELLFVLPQRVQRGIERAT</sequence>
<dbReference type="InterPro" id="IPR025285">
    <property type="entry name" value="DUF4145"/>
</dbReference>
<reference evidence="2" key="1">
    <citation type="submission" date="2022-06" db="EMBL/GenBank/DDBJ databases">
        <title>A novel DMS-producing enzyme.</title>
        <authorList>
            <person name="Zhang Y."/>
        </authorList>
    </citation>
    <scope>NUCLEOTIDE SEQUENCE</scope>
    <source>
        <strain evidence="2">RT37</strain>
    </source>
</reference>
<accession>A0AAU7KDU9</accession>
<feature type="domain" description="DUF4145" evidence="1">
    <location>
        <begin position="95"/>
        <end position="174"/>
    </location>
</feature>
<dbReference type="Pfam" id="PF13643">
    <property type="entry name" value="DUF4145"/>
    <property type="match status" value="1"/>
</dbReference>
<evidence type="ECO:0000313" key="2">
    <source>
        <dbReference type="EMBL" id="XBO69348.1"/>
    </source>
</evidence>
<organism evidence="2">
    <name type="scientific">Halomonas sp. RT37</name>
    <dbReference type="NCBI Taxonomy" id="2950872"/>
    <lineage>
        <taxon>Bacteria</taxon>
        <taxon>Pseudomonadati</taxon>
        <taxon>Pseudomonadota</taxon>
        <taxon>Gammaproteobacteria</taxon>
        <taxon>Oceanospirillales</taxon>
        <taxon>Halomonadaceae</taxon>
        <taxon>Halomonas</taxon>
    </lineage>
</organism>
<protein>
    <submittedName>
        <fullName evidence="2">DUF4145 domain-containing protein</fullName>
    </submittedName>
</protein>
<evidence type="ECO:0000259" key="1">
    <source>
        <dbReference type="Pfam" id="PF13643"/>
    </source>
</evidence>
<dbReference type="EMBL" id="CP098827">
    <property type="protein sequence ID" value="XBO69348.1"/>
    <property type="molecule type" value="Genomic_DNA"/>
</dbReference>
<name>A0AAU7KDU9_9GAMM</name>
<dbReference type="RefSeq" id="WP_348826572.1">
    <property type="nucleotide sequence ID" value="NZ_CP098827.1"/>
</dbReference>